<evidence type="ECO:0000313" key="4">
    <source>
        <dbReference type="Proteomes" id="UP001652445"/>
    </source>
</evidence>
<dbReference type="Pfam" id="PF00395">
    <property type="entry name" value="SLH"/>
    <property type="match status" value="1"/>
</dbReference>
<evidence type="ECO:0000259" key="2">
    <source>
        <dbReference type="Pfam" id="PF00395"/>
    </source>
</evidence>
<reference evidence="3 4" key="1">
    <citation type="submission" date="2022-09" db="EMBL/GenBank/DDBJ databases">
        <authorList>
            <person name="Han X.L."/>
            <person name="Wang Q."/>
            <person name="Lu T."/>
        </authorList>
    </citation>
    <scope>NUCLEOTIDE SEQUENCE [LARGE SCALE GENOMIC DNA]</scope>
    <source>
        <strain evidence="3 4">WQ 127069</strain>
    </source>
</reference>
<proteinExistence type="predicted"/>
<feature type="domain" description="SLH" evidence="2">
    <location>
        <begin position="25"/>
        <end position="63"/>
    </location>
</feature>
<dbReference type="InterPro" id="IPR001119">
    <property type="entry name" value="SLH_dom"/>
</dbReference>
<evidence type="ECO:0000256" key="1">
    <source>
        <dbReference type="SAM" id="SignalP"/>
    </source>
</evidence>
<accession>A0ABT2UAK9</accession>
<evidence type="ECO:0000313" key="3">
    <source>
        <dbReference type="EMBL" id="MCU6791051.1"/>
    </source>
</evidence>
<name>A0ABT2UAK9_9BACL</name>
<organism evidence="3 4">
    <name type="scientific">Paenibacillus baimaensis</name>
    <dbReference type="NCBI Taxonomy" id="2982185"/>
    <lineage>
        <taxon>Bacteria</taxon>
        <taxon>Bacillati</taxon>
        <taxon>Bacillota</taxon>
        <taxon>Bacilli</taxon>
        <taxon>Bacillales</taxon>
        <taxon>Paenibacillaceae</taxon>
        <taxon>Paenibacillus</taxon>
    </lineage>
</organism>
<comment type="caution">
    <text evidence="3">The sequence shown here is derived from an EMBL/GenBank/DDBJ whole genome shotgun (WGS) entry which is preliminary data.</text>
</comment>
<keyword evidence="4" id="KW-1185">Reference proteome</keyword>
<keyword evidence="1" id="KW-0732">Signal</keyword>
<dbReference type="EMBL" id="JAOQIO010000007">
    <property type="protein sequence ID" value="MCU6791051.1"/>
    <property type="molecule type" value="Genomic_DNA"/>
</dbReference>
<feature type="chain" id="PRO_5046153716" evidence="1">
    <location>
        <begin position="25"/>
        <end position="304"/>
    </location>
</feature>
<protein>
    <submittedName>
        <fullName evidence="3">S-layer homology domain-containing protein</fullName>
    </submittedName>
</protein>
<dbReference type="Proteomes" id="UP001652445">
    <property type="component" value="Unassembled WGS sequence"/>
</dbReference>
<sequence>MKKITAIVSTALLLCTMSAGSVFAFTDLDTAEKEPIMMLKDKGIVTGVDSEHFAPRSPISYAQSVSLLVKGLNLNLDTIRFFKKPEASDYFTKVPNDAWYAEAFIIAQLNGLNIPKDVDPGATITREHYADLLIHALDKKGTFPVILMYIGFADEDQIDKAYTNSMQLLYLHKLAKTEENHMAYPKREMTRGEAAVWVSNTIRFLEAHSVKLTNPQQDEVTVAVEPVNADLNRITLSRGITPNPGYGIKIEGIRFLTDGTAQIQYSLTEPQPDIMNPQVIVESKADTYLSSKYKPIAVELQPAK</sequence>
<gene>
    <name evidence="3" type="ORF">OB236_02805</name>
</gene>
<feature type="signal peptide" evidence="1">
    <location>
        <begin position="1"/>
        <end position="24"/>
    </location>
</feature>